<feature type="transmembrane region" description="Helical" evidence="8">
    <location>
        <begin position="66"/>
        <end position="88"/>
    </location>
</feature>
<feature type="transmembrane region" description="Helical" evidence="8">
    <location>
        <begin position="232"/>
        <end position="260"/>
    </location>
</feature>
<evidence type="ECO:0000256" key="4">
    <source>
        <dbReference type="ARBA" id="ARBA00022475"/>
    </source>
</evidence>
<evidence type="ECO:0000256" key="8">
    <source>
        <dbReference type="SAM" id="Phobius"/>
    </source>
</evidence>
<evidence type="ECO:0000313" key="10">
    <source>
        <dbReference type="Proteomes" id="UP000610303"/>
    </source>
</evidence>
<dbReference type="Proteomes" id="UP000610303">
    <property type="component" value="Unassembled WGS sequence"/>
</dbReference>
<feature type="transmembrane region" description="Helical" evidence="8">
    <location>
        <begin position="33"/>
        <end position="54"/>
    </location>
</feature>
<feature type="transmembrane region" description="Helical" evidence="8">
    <location>
        <begin position="314"/>
        <end position="347"/>
    </location>
</feature>
<comment type="similarity">
    <text evidence="2">Belongs to the autoinducer-2 exporter (AI-2E) (TC 2.A.86) family.</text>
</comment>
<keyword evidence="6 8" id="KW-1133">Transmembrane helix</keyword>
<dbReference type="Pfam" id="PF01594">
    <property type="entry name" value="AI-2E_transport"/>
    <property type="match status" value="1"/>
</dbReference>
<dbReference type="RefSeq" id="WP_189084807.1">
    <property type="nucleotide sequence ID" value="NZ_BMRJ01000001.1"/>
</dbReference>
<evidence type="ECO:0000313" key="9">
    <source>
        <dbReference type="EMBL" id="GGR23925.1"/>
    </source>
</evidence>
<keyword evidence="3" id="KW-0813">Transport</keyword>
<protein>
    <submittedName>
        <fullName evidence="9">AI-2E family transporter</fullName>
    </submittedName>
</protein>
<feature type="transmembrane region" description="Helical" evidence="8">
    <location>
        <begin position="266"/>
        <end position="293"/>
    </location>
</feature>
<reference evidence="9" key="2">
    <citation type="submission" date="2020-09" db="EMBL/GenBank/DDBJ databases">
        <authorList>
            <person name="Sun Q."/>
            <person name="Ohkuma M."/>
        </authorList>
    </citation>
    <scope>NUCLEOTIDE SEQUENCE</scope>
    <source>
        <strain evidence="9">JCM 3346</strain>
    </source>
</reference>
<gene>
    <name evidence="9" type="ORF">GCM10010196_17170</name>
</gene>
<evidence type="ECO:0000256" key="5">
    <source>
        <dbReference type="ARBA" id="ARBA00022692"/>
    </source>
</evidence>
<comment type="subcellular location">
    <subcellularLocation>
        <location evidence="1">Cell membrane</location>
        <topology evidence="1">Multi-pass membrane protein</topology>
    </subcellularLocation>
</comment>
<evidence type="ECO:0000256" key="3">
    <source>
        <dbReference type="ARBA" id="ARBA00022448"/>
    </source>
</evidence>
<accession>A0A918CHE1</accession>
<evidence type="ECO:0000256" key="7">
    <source>
        <dbReference type="ARBA" id="ARBA00023136"/>
    </source>
</evidence>
<dbReference type="AlphaFoldDB" id="A0A918CHE1"/>
<proteinExistence type="inferred from homology"/>
<name>A0A918CHE1_AGRME</name>
<dbReference type="InterPro" id="IPR002549">
    <property type="entry name" value="AI-2E-like"/>
</dbReference>
<keyword evidence="10" id="KW-1185">Reference proteome</keyword>
<evidence type="ECO:0000256" key="6">
    <source>
        <dbReference type="ARBA" id="ARBA00022989"/>
    </source>
</evidence>
<dbReference type="PANTHER" id="PTHR21716:SF53">
    <property type="entry name" value="PERMEASE PERM-RELATED"/>
    <property type="match status" value="1"/>
</dbReference>
<sequence>MKIQNAFRVGLVGTLGVGVGLLILMSLASLSTILTYVGAALFLALGLEPAIAWLERRGLPRWSSILVVMAGVAALVAALLLAVIPIIVEQVGQLVQRVPLLVANLNSTEWVSGTLESLQEQFPLLNVQEIWDSVSKGVVDFVSDPDKISELAGGVWQVAVALGSGLFAVIIVVILTLYFTASLNTMKRGIYQLVPASRRPRFADLTEQITQSVGRYVIGQVSLAAINGMASFVFLSVIQAPFSAVLAFVAFAFSLVPLVGTLTGSILIVLVCLIPGLGSPLTALVAAVYYVVYMQVEAYVLSPRIMNRAVKVPAALVVVAALAGGALLGVLGALVAIPIAASLQLIIKQVVIPRQNER</sequence>
<organism evidence="9 10">
    <name type="scientific">Agromyces mediolanus</name>
    <name type="common">Corynebacterium mediolanum</name>
    <dbReference type="NCBI Taxonomy" id="41986"/>
    <lineage>
        <taxon>Bacteria</taxon>
        <taxon>Bacillati</taxon>
        <taxon>Actinomycetota</taxon>
        <taxon>Actinomycetes</taxon>
        <taxon>Micrococcales</taxon>
        <taxon>Microbacteriaceae</taxon>
        <taxon>Agromyces</taxon>
    </lineage>
</organism>
<keyword evidence="7 8" id="KW-0472">Membrane</keyword>
<reference evidence="9" key="1">
    <citation type="journal article" date="2014" name="Int. J. Syst. Evol. Microbiol.">
        <title>Complete genome sequence of Corynebacterium casei LMG S-19264T (=DSM 44701T), isolated from a smear-ripened cheese.</title>
        <authorList>
            <consortium name="US DOE Joint Genome Institute (JGI-PGF)"/>
            <person name="Walter F."/>
            <person name="Albersmeier A."/>
            <person name="Kalinowski J."/>
            <person name="Ruckert C."/>
        </authorList>
    </citation>
    <scope>NUCLEOTIDE SEQUENCE</scope>
    <source>
        <strain evidence="9">JCM 3346</strain>
    </source>
</reference>
<dbReference type="PANTHER" id="PTHR21716">
    <property type="entry name" value="TRANSMEMBRANE PROTEIN"/>
    <property type="match status" value="1"/>
</dbReference>
<keyword evidence="5 8" id="KW-0812">Transmembrane</keyword>
<evidence type="ECO:0000256" key="2">
    <source>
        <dbReference type="ARBA" id="ARBA00009773"/>
    </source>
</evidence>
<evidence type="ECO:0000256" key="1">
    <source>
        <dbReference type="ARBA" id="ARBA00004651"/>
    </source>
</evidence>
<feature type="transmembrane region" description="Helical" evidence="8">
    <location>
        <begin position="155"/>
        <end position="179"/>
    </location>
</feature>
<keyword evidence="4" id="KW-1003">Cell membrane</keyword>
<dbReference type="GO" id="GO:0005886">
    <property type="term" value="C:plasma membrane"/>
    <property type="evidence" value="ECO:0007669"/>
    <property type="project" value="UniProtKB-SubCell"/>
</dbReference>
<feature type="transmembrane region" description="Helical" evidence="8">
    <location>
        <begin position="7"/>
        <end position="27"/>
    </location>
</feature>
<dbReference type="EMBL" id="BMRJ01000001">
    <property type="protein sequence ID" value="GGR23925.1"/>
    <property type="molecule type" value="Genomic_DNA"/>
</dbReference>
<comment type="caution">
    <text evidence="9">The sequence shown here is derived from an EMBL/GenBank/DDBJ whole genome shotgun (WGS) entry which is preliminary data.</text>
</comment>